<protein>
    <submittedName>
        <fullName evidence="2">Helix-turn-helix transcriptional regulator</fullName>
    </submittedName>
</protein>
<dbReference type="Gene3D" id="1.10.260.40">
    <property type="entry name" value="lambda repressor-like DNA-binding domains"/>
    <property type="match status" value="1"/>
</dbReference>
<evidence type="ECO:0000259" key="1">
    <source>
        <dbReference type="PROSITE" id="PS50943"/>
    </source>
</evidence>
<keyword evidence="3" id="KW-1185">Reference proteome</keyword>
<comment type="caution">
    <text evidence="2">The sequence shown here is derived from an EMBL/GenBank/DDBJ whole genome shotgun (WGS) entry which is preliminary data.</text>
</comment>
<sequence length="77" mass="9142">MKRNLIDFMSKSRYNRIKIVLAEKEKSAKWLAEQLGKDKSTVSRWCTNDMQPTIETFYRIAEILDVEVRMLFIPTKS</sequence>
<evidence type="ECO:0000313" key="3">
    <source>
        <dbReference type="Proteomes" id="UP001172083"/>
    </source>
</evidence>
<reference evidence="2" key="1">
    <citation type="submission" date="2023-06" db="EMBL/GenBank/DDBJ databases">
        <title>Genomic of Agaribacillus aureum.</title>
        <authorList>
            <person name="Wang G."/>
        </authorList>
    </citation>
    <scope>NUCLEOTIDE SEQUENCE</scope>
    <source>
        <strain evidence="2">BMA12</strain>
    </source>
</reference>
<dbReference type="Pfam" id="PF01381">
    <property type="entry name" value="HTH_3"/>
    <property type="match status" value="1"/>
</dbReference>
<dbReference type="InterPro" id="IPR001387">
    <property type="entry name" value="Cro/C1-type_HTH"/>
</dbReference>
<dbReference type="CDD" id="cd00093">
    <property type="entry name" value="HTH_XRE"/>
    <property type="match status" value="1"/>
</dbReference>
<dbReference type="SMART" id="SM00530">
    <property type="entry name" value="HTH_XRE"/>
    <property type="match status" value="1"/>
</dbReference>
<dbReference type="Proteomes" id="UP001172083">
    <property type="component" value="Unassembled WGS sequence"/>
</dbReference>
<feature type="domain" description="HTH cro/C1-type" evidence="1">
    <location>
        <begin position="31"/>
        <end position="71"/>
    </location>
</feature>
<dbReference type="InterPro" id="IPR010982">
    <property type="entry name" value="Lambda_DNA-bd_dom_sf"/>
</dbReference>
<dbReference type="EMBL" id="JAUJEB010000009">
    <property type="protein sequence ID" value="MDN5216425.1"/>
    <property type="molecule type" value="Genomic_DNA"/>
</dbReference>
<dbReference type="PROSITE" id="PS50943">
    <property type="entry name" value="HTH_CROC1"/>
    <property type="match status" value="1"/>
</dbReference>
<organism evidence="2 3">
    <name type="scientific">Agaribacillus aureus</name>
    <dbReference type="NCBI Taxonomy" id="3051825"/>
    <lineage>
        <taxon>Bacteria</taxon>
        <taxon>Pseudomonadati</taxon>
        <taxon>Bacteroidota</taxon>
        <taxon>Cytophagia</taxon>
        <taxon>Cytophagales</taxon>
        <taxon>Splendidivirgaceae</taxon>
        <taxon>Agaribacillus</taxon>
    </lineage>
</organism>
<proteinExistence type="predicted"/>
<dbReference type="SUPFAM" id="SSF47413">
    <property type="entry name" value="lambda repressor-like DNA-binding domains"/>
    <property type="match status" value="1"/>
</dbReference>
<dbReference type="RefSeq" id="WP_346761764.1">
    <property type="nucleotide sequence ID" value="NZ_JAUJEB010000009.1"/>
</dbReference>
<evidence type="ECO:0000313" key="2">
    <source>
        <dbReference type="EMBL" id="MDN5216425.1"/>
    </source>
</evidence>
<accession>A0ABT8LI45</accession>
<name>A0ABT8LI45_9BACT</name>
<gene>
    <name evidence="2" type="ORF">QQ020_30435</name>
</gene>